<protein>
    <recommendedName>
        <fullName evidence="6">TVP38/TMEM64 family membrane protein</fullName>
    </recommendedName>
</protein>
<dbReference type="PANTHER" id="PTHR12677">
    <property type="entry name" value="GOLGI APPARATUS MEMBRANE PROTEIN TVP38-RELATED"/>
    <property type="match status" value="1"/>
</dbReference>
<keyword evidence="3 6" id="KW-0812">Transmembrane</keyword>
<dbReference type="Pfam" id="PF09335">
    <property type="entry name" value="VTT_dom"/>
    <property type="match status" value="1"/>
</dbReference>
<sequence>MHPSVARRSLLPWRTLAVALGFALLVLVLSIDQIHLWLRDLLATAEPVIATYPVWGGVAFVLVSALSAMLAFLSSALLVPVAVYSWGATTTVILLWLGWWIGGACAFAIGRLLRRPLIKSARAERLVLFYGERLPRNAQFPLVLVLQLALPSEVPGYLCGLLGVRFTTYASALVLAELPYAVGTVMVGQGLIERRAGMLMAAIAAGLALSLGAVWLLRRWVHR</sequence>
<evidence type="ECO:0000256" key="4">
    <source>
        <dbReference type="ARBA" id="ARBA00022989"/>
    </source>
</evidence>
<comment type="similarity">
    <text evidence="6">Belongs to the TVP38/TMEM64 family.</text>
</comment>
<dbReference type="PANTHER" id="PTHR12677:SF59">
    <property type="entry name" value="GOLGI APPARATUS MEMBRANE PROTEIN TVP38-RELATED"/>
    <property type="match status" value="1"/>
</dbReference>
<accession>A0ABU1WDS9</accession>
<comment type="caution">
    <text evidence="8">The sequence shown here is derived from an EMBL/GenBank/DDBJ whole genome shotgun (WGS) entry which is preliminary data.</text>
</comment>
<dbReference type="InterPro" id="IPR032816">
    <property type="entry name" value="VTT_dom"/>
</dbReference>
<dbReference type="EMBL" id="JAVDVY010000002">
    <property type="protein sequence ID" value="MDR7135549.1"/>
    <property type="molecule type" value="Genomic_DNA"/>
</dbReference>
<evidence type="ECO:0000256" key="5">
    <source>
        <dbReference type="ARBA" id="ARBA00023136"/>
    </source>
</evidence>
<dbReference type="InterPro" id="IPR015414">
    <property type="entry name" value="TMEM64"/>
</dbReference>
<evidence type="ECO:0000256" key="2">
    <source>
        <dbReference type="ARBA" id="ARBA00022475"/>
    </source>
</evidence>
<feature type="transmembrane region" description="Helical" evidence="6">
    <location>
        <begin position="172"/>
        <end position="192"/>
    </location>
</feature>
<dbReference type="Proteomes" id="UP001251524">
    <property type="component" value="Unassembled WGS sequence"/>
</dbReference>
<keyword evidence="4 6" id="KW-1133">Transmembrane helix</keyword>
<comment type="subcellular location">
    <subcellularLocation>
        <location evidence="1 6">Cell membrane</location>
        <topology evidence="1 6">Multi-pass membrane protein</topology>
    </subcellularLocation>
</comment>
<dbReference type="RefSeq" id="WP_310063284.1">
    <property type="nucleotide sequence ID" value="NZ_JAVDVY010000002.1"/>
</dbReference>
<evidence type="ECO:0000256" key="1">
    <source>
        <dbReference type="ARBA" id="ARBA00004651"/>
    </source>
</evidence>
<keyword evidence="9" id="KW-1185">Reference proteome</keyword>
<feature type="transmembrane region" description="Helical" evidence="6">
    <location>
        <begin position="91"/>
        <end position="113"/>
    </location>
</feature>
<comment type="caution">
    <text evidence="6">Lacks conserved residue(s) required for the propagation of feature annotation.</text>
</comment>
<evidence type="ECO:0000259" key="7">
    <source>
        <dbReference type="Pfam" id="PF09335"/>
    </source>
</evidence>
<name>A0ABU1WDS9_9GAMM</name>
<evidence type="ECO:0000256" key="3">
    <source>
        <dbReference type="ARBA" id="ARBA00022692"/>
    </source>
</evidence>
<organism evidence="8 9">
    <name type="scientific">Lysobacter niastensis</name>
    <dbReference type="NCBI Taxonomy" id="380629"/>
    <lineage>
        <taxon>Bacteria</taxon>
        <taxon>Pseudomonadati</taxon>
        <taxon>Pseudomonadota</taxon>
        <taxon>Gammaproteobacteria</taxon>
        <taxon>Lysobacterales</taxon>
        <taxon>Lysobacteraceae</taxon>
        <taxon>Lysobacter</taxon>
    </lineage>
</organism>
<reference evidence="8 9" key="1">
    <citation type="submission" date="2023-07" db="EMBL/GenBank/DDBJ databases">
        <title>Sorghum-associated microbial communities from plants grown in Nebraska, USA.</title>
        <authorList>
            <person name="Schachtman D."/>
        </authorList>
    </citation>
    <scope>NUCLEOTIDE SEQUENCE [LARGE SCALE GENOMIC DNA]</scope>
    <source>
        <strain evidence="8 9">BE198</strain>
    </source>
</reference>
<keyword evidence="2 6" id="KW-1003">Cell membrane</keyword>
<feature type="transmembrane region" description="Helical" evidence="6">
    <location>
        <begin position="54"/>
        <end position="79"/>
    </location>
</feature>
<feature type="domain" description="VTT" evidence="7">
    <location>
        <begin position="77"/>
        <end position="189"/>
    </location>
</feature>
<gene>
    <name evidence="8" type="ORF">J2X06_002758</name>
</gene>
<evidence type="ECO:0000313" key="9">
    <source>
        <dbReference type="Proteomes" id="UP001251524"/>
    </source>
</evidence>
<proteinExistence type="inferred from homology"/>
<evidence type="ECO:0000313" key="8">
    <source>
        <dbReference type="EMBL" id="MDR7135549.1"/>
    </source>
</evidence>
<evidence type="ECO:0000256" key="6">
    <source>
        <dbReference type="RuleBase" id="RU366058"/>
    </source>
</evidence>
<keyword evidence="5 6" id="KW-0472">Membrane</keyword>
<feature type="transmembrane region" description="Helical" evidence="6">
    <location>
        <begin position="198"/>
        <end position="217"/>
    </location>
</feature>